<dbReference type="OrthoDB" id="9797506at2"/>
<evidence type="ECO:0000313" key="2">
    <source>
        <dbReference type="Proteomes" id="UP000052012"/>
    </source>
</evidence>
<dbReference type="NCBIfam" id="TIGR00481">
    <property type="entry name" value="YbhB/YbcL family Raf kinase inhibitor-like protein"/>
    <property type="match status" value="1"/>
</dbReference>
<accession>A0A0R2AUL6</accession>
<evidence type="ECO:0000313" key="1">
    <source>
        <dbReference type="EMBL" id="KRM67625.1"/>
    </source>
</evidence>
<organism evidence="1 2">
    <name type="scientific">Apilactobacillus ozensis DSM 23829 = JCM 17196</name>
    <dbReference type="NCBI Taxonomy" id="1423781"/>
    <lineage>
        <taxon>Bacteria</taxon>
        <taxon>Bacillati</taxon>
        <taxon>Bacillota</taxon>
        <taxon>Bacilli</taxon>
        <taxon>Lactobacillales</taxon>
        <taxon>Lactobacillaceae</taxon>
        <taxon>Apilactobacillus</taxon>
    </lineage>
</organism>
<dbReference type="RefSeq" id="WP_054658472.1">
    <property type="nucleotide sequence ID" value="NZ_AYYQ01000036.1"/>
</dbReference>
<dbReference type="Pfam" id="PF01161">
    <property type="entry name" value="PBP"/>
    <property type="match status" value="1"/>
</dbReference>
<dbReference type="STRING" id="1423781.FD06_GL000777"/>
<dbReference type="PANTHER" id="PTHR30289">
    <property type="entry name" value="UNCHARACTERIZED PROTEIN YBCL-RELATED"/>
    <property type="match status" value="1"/>
</dbReference>
<proteinExistence type="predicted"/>
<dbReference type="InterPro" id="IPR036610">
    <property type="entry name" value="PEBP-like_sf"/>
</dbReference>
<gene>
    <name evidence="1" type="ORF">FD06_GL000777</name>
</gene>
<dbReference type="PATRIC" id="fig|1423781.4.peg.802"/>
<dbReference type="InterPro" id="IPR008914">
    <property type="entry name" value="PEBP"/>
</dbReference>
<dbReference type="EMBL" id="AYYQ01000036">
    <property type="protein sequence ID" value="KRM67625.1"/>
    <property type="molecule type" value="Genomic_DNA"/>
</dbReference>
<keyword evidence="2" id="KW-1185">Reference proteome</keyword>
<dbReference type="Proteomes" id="UP000052012">
    <property type="component" value="Unassembled WGS sequence"/>
</dbReference>
<protein>
    <submittedName>
        <fullName evidence="1">YbhB YbcL family protein</fullName>
    </submittedName>
</protein>
<dbReference type="SUPFAM" id="SSF49777">
    <property type="entry name" value="PEBP-like"/>
    <property type="match status" value="1"/>
</dbReference>
<dbReference type="CDD" id="cd00865">
    <property type="entry name" value="PEBP_bact_arch"/>
    <property type="match status" value="1"/>
</dbReference>
<dbReference type="PANTHER" id="PTHR30289:SF1">
    <property type="entry name" value="PEBP (PHOSPHATIDYLETHANOLAMINE-BINDING PROTEIN) FAMILY PROTEIN"/>
    <property type="match status" value="1"/>
</dbReference>
<sequence length="170" mass="18745">MKINVPLMDNGYLDDKYTKHTTAENIVNGLPAVSFPIDIADVSNNAKTLAITLTDLDAIPVCGFEWIHWIAANVPADCTHVPENAGKENPLGWNRGYNSLAGRLLDRKDDPLSLGFVGPAPPRDIHDYTLTVYALDEKLPLADGFWYNELLHTIKGHVLDKATLELPVKS</sequence>
<dbReference type="Gene3D" id="3.90.280.10">
    <property type="entry name" value="PEBP-like"/>
    <property type="match status" value="1"/>
</dbReference>
<dbReference type="AlphaFoldDB" id="A0A0R2AUL6"/>
<dbReference type="InterPro" id="IPR005247">
    <property type="entry name" value="YbhB_YbcL/LppC-like"/>
</dbReference>
<name>A0A0R2AUL6_9LACO</name>
<reference evidence="1 2" key="1">
    <citation type="journal article" date="2015" name="Genome Announc.">
        <title>Expanding the biotechnology potential of lactobacilli through comparative genomics of 213 strains and associated genera.</title>
        <authorList>
            <person name="Sun Z."/>
            <person name="Harris H.M."/>
            <person name="McCann A."/>
            <person name="Guo C."/>
            <person name="Argimon S."/>
            <person name="Zhang W."/>
            <person name="Yang X."/>
            <person name="Jeffery I.B."/>
            <person name="Cooney J.C."/>
            <person name="Kagawa T.F."/>
            <person name="Liu W."/>
            <person name="Song Y."/>
            <person name="Salvetti E."/>
            <person name="Wrobel A."/>
            <person name="Rasinkangas P."/>
            <person name="Parkhill J."/>
            <person name="Rea M.C."/>
            <person name="O'Sullivan O."/>
            <person name="Ritari J."/>
            <person name="Douillard F.P."/>
            <person name="Paul Ross R."/>
            <person name="Yang R."/>
            <person name="Briner A.E."/>
            <person name="Felis G.E."/>
            <person name="de Vos W.M."/>
            <person name="Barrangou R."/>
            <person name="Klaenhammer T.R."/>
            <person name="Caufield P.W."/>
            <person name="Cui Y."/>
            <person name="Zhang H."/>
            <person name="O'Toole P.W."/>
        </authorList>
    </citation>
    <scope>NUCLEOTIDE SEQUENCE [LARGE SCALE GENOMIC DNA]</scope>
    <source>
        <strain evidence="1 2">DSM 23829</strain>
    </source>
</reference>
<comment type="caution">
    <text evidence="1">The sequence shown here is derived from an EMBL/GenBank/DDBJ whole genome shotgun (WGS) entry which is preliminary data.</text>
</comment>